<dbReference type="EMBL" id="DVNB01000083">
    <property type="protein sequence ID" value="HIU57756.1"/>
    <property type="molecule type" value="Genomic_DNA"/>
</dbReference>
<comment type="caution">
    <text evidence="1">The sequence shown here is derived from an EMBL/GenBank/DDBJ whole genome shotgun (WGS) entry which is preliminary data.</text>
</comment>
<dbReference type="Proteomes" id="UP000824109">
    <property type="component" value="Unassembled WGS sequence"/>
</dbReference>
<proteinExistence type="predicted"/>
<dbReference type="AlphaFoldDB" id="A0A9D1SF19"/>
<evidence type="ECO:0000313" key="1">
    <source>
        <dbReference type="EMBL" id="HIU57756.1"/>
    </source>
</evidence>
<accession>A0A9D1SF19</accession>
<reference evidence="1" key="2">
    <citation type="journal article" date="2021" name="PeerJ">
        <title>Extensive microbial diversity within the chicken gut microbiome revealed by metagenomics and culture.</title>
        <authorList>
            <person name="Gilroy R."/>
            <person name="Ravi A."/>
            <person name="Getino M."/>
            <person name="Pursley I."/>
            <person name="Horton D.L."/>
            <person name="Alikhan N.F."/>
            <person name="Baker D."/>
            <person name="Gharbi K."/>
            <person name="Hall N."/>
            <person name="Watson M."/>
            <person name="Adriaenssens E.M."/>
            <person name="Foster-Nyarko E."/>
            <person name="Jarju S."/>
            <person name="Secka A."/>
            <person name="Antonio M."/>
            <person name="Oren A."/>
            <person name="Chaudhuri R.R."/>
            <person name="La Ragione R."/>
            <person name="Hildebrand F."/>
            <person name="Pallen M.J."/>
        </authorList>
    </citation>
    <scope>NUCLEOTIDE SEQUENCE</scope>
    <source>
        <strain evidence="1">USAMLcec3-3695</strain>
    </source>
</reference>
<evidence type="ECO:0008006" key="3">
    <source>
        <dbReference type="Google" id="ProtNLM"/>
    </source>
</evidence>
<gene>
    <name evidence="1" type="ORF">IAA61_08115</name>
</gene>
<evidence type="ECO:0000313" key="2">
    <source>
        <dbReference type="Proteomes" id="UP000824109"/>
    </source>
</evidence>
<feature type="non-terminal residue" evidence="1">
    <location>
        <position position="120"/>
    </location>
</feature>
<organism evidence="1 2">
    <name type="scientific">Candidatus Ornithomonoglobus merdipullorum</name>
    <dbReference type="NCBI Taxonomy" id="2840895"/>
    <lineage>
        <taxon>Bacteria</taxon>
        <taxon>Bacillati</taxon>
        <taxon>Bacillota</taxon>
        <taxon>Clostridia</taxon>
        <taxon>Candidatus Ornithomonoglobus</taxon>
    </lineage>
</organism>
<sequence>MVKLLIGKKGTGKTKALLEQVNAASSVAKGNVVFISNNISSAMFDIPRNVRMTDTSEFDIVNYSEFEGFICGIISGNYDITNIFVDGLFKIVANDNTDDLDGLENFLNRLEAISTKFNIM</sequence>
<reference evidence="1" key="1">
    <citation type="submission" date="2020-10" db="EMBL/GenBank/DDBJ databases">
        <authorList>
            <person name="Gilroy R."/>
        </authorList>
    </citation>
    <scope>NUCLEOTIDE SEQUENCE</scope>
    <source>
        <strain evidence="1">USAMLcec3-3695</strain>
    </source>
</reference>
<name>A0A9D1SF19_9FIRM</name>
<protein>
    <recommendedName>
        <fullName evidence="3">Twitching motility protein PilT</fullName>
    </recommendedName>
</protein>